<protein>
    <submittedName>
        <fullName evidence="1">Uncharacterized protein</fullName>
    </submittedName>
</protein>
<sequence>MNLHDDSVQHNLCLTEGNPHPIHPRILISEAAQSGLCGCSTSCSRLFQLYDILSIISVCGAGCVGVQHLVAEFVPEALGKDSSIRMMLYDHWPLELTEDAYAQRSRRVEEQIELLQTKHKHIEDNTSIDGNQTKFARSQGRKIQITVGQEYSR</sequence>
<accession>A0ACB9J278</accession>
<reference evidence="2" key="1">
    <citation type="journal article" date="2022" name="Mol. Ecol. Resour.">
        <title>The genomes of chicory, endive, great burdock and yacon provide insights into Asteraceae palaeo-polyploidization history and plant inulin production.</title>
        <authorList>
            <person name="Fan W."/>
            <person name="Wang S."/>
            <person name="Wang H."/>
            <person name="Wang A."/>
            <person name="Jiang F."/>
            <person name="Liu H."/>
            <person name="Zhao H."/>
            <person name="Xu D."/>
            <person name="Zhang Y."/>
        </authorList>
    </citation>
    <scope>NUCLEOTIDE SEQUENCE [LARGE SCALE GENOMIC DNA]</scope>
    <source>
        <strain evidence="2">cv. Yunnan</strain>
    </source>
</reference>
<evidence type="ECO:0000313" key="2">
    <source>
        <dbReference type="Proteomes" id="UP001056120"/>
    </source>
</evidence>
<dbReference type="Proteomes" id="UP001056120">
    <property type="component" value="Linkage Group LG06"/>
</dbReference>
<dbReference type="EMBL" id="CM042023">
    <property type="protein sequence ID" value="KAI3813880.1"/>
    <property type="molecule type" value="Genomic_DNA"/>
</dbReference>
<gene>
    <name evidence="1" type="ORF">L1987_18615</name>
</gene>
<reference evidence="1 2" key="2">
    <citation type="journal article" date="2022" name="Mol. Ecol. Resour.">
        <title>The genomes of chicory, endive, great burdock and yacon provide insights into Asteraceae paleo-polyploidization history and plant inulin production.</title>
        <authorList>
            <person name="Fan W."/>
            <person name="Wang S."/>
            <person name="Wang H."/>
            <person name="Wang A."/>
            <person name="Jiang F."/>
            <person name="Liu H."/>
            <person name="Zhao H."/>
            <person name="Xu D."/>
            <person name="Zhang Y."/>
        </authorList>
    </citation>
    <scope>NUCLEOTIDE SEQUENCE [LARGE SCALE GENOMIC DNA]</scope>
    <source>
        <strain evidence="2">cv. Yunnan</strain>
        <tissue evidence="1">Leaves</tissue>
    </source>
</reference>
<evidence type="ECO:0000313" key="1">
    <source>
        <dbReference type="EMBL" id="KAI3813880.1"/>
    </source>
</evidence>
<comment type="caution">
    <text evidence="1">The sequence shown here is derived from an EMBL/GenBank/DDBJ whole genome shotgun (WGS) entry which is preliminary data.</text>
</comment>
<proteinExistence type="predicted"/>
<keyword evidence="2" id="KW-1185">Reference proteome</keyword>
<name>A0ACB9J278_9ASTR</name>
<organism evidence="1 2">
    <name type="scientific">Smallanthus sonchifolius</name>
    <dbReference type="NCBI Taxonomy" id="185202"/>
    <lineage>
        <taxon>Eukaryota</taxon>
        <taxon>Viridiplantae</taxon>
        <taxon>Streptophyta</taxon>
        <taxon>Embryophyta</taxon>
        <taxon>Tracheophyta</taxon>
        <taxon>Spermatophyta</taxon>
        <taxon>Magnoliopsida</taxon>
        <taxon>eudicotyledons</taxon>
        <taxon>Gunneridae</taxon>
        <taxon>Pentapetalae</taxon>
        <taxon>asterids</taxon>
        <taxon>campanulids</taxon>
        <taxon>Asterales</taxon>
        <taxon>Asteraceae</taxon>
        <taxon>Asteroideae</taxon>
        <taxon>Heliantheae alliance</taxon>
        <taxon>Millerieae</taxon>
        <taxon>Smallanthus</taxon>
    </lineage>
</organism>